<name>A0A2S0UPE8_9RHOB</name>
<dbReference type="KEGG" id="geh:HYN69_15200"/>
<dbReference type="InterPro" id="IPR036034">
    <property type="entry name" value="PDZ_sf"/>
</dbReference>
<evidence type="ECO:0000313" key="3">
    <source>
        <dbReference type="Proteomes" id="UP000244496"/>
    </source>
</evidence>
<dbReference type="AlphaFoldDB" id="A0A2S0UPE8"/>
<protein>
    <recommendedName>
        <fullName evidence="4">PDZ domain-containing protein</fullName>
    </recommendedName>
</protein>
<keyword evidence="1" id="KW-0812">Transmembrane</keyword>
<accession>A0A2S0UPE8</accession>
<organism evidence="2 3">
    <name type="scientific">Paragemmobacter aquarius</name>
    <dbReference type="NCBI Taxonomy" id="2169400"/>
    <lineage>
        <taxon>Bacteria</taxon>
        <taxon>Pseudomonadati</taxon>
        <taxon>Pseudomonadota</taxon>
        <taxon>Alphaproteobacteria</taxon>
        <taxon>Rhodobacterales</taxon>
        <taxon>Paracoccaceae</taxon>
        <taxon>Paragemmobacter</taxon>
    </lineage>
</organism>
<dbReference type="EMBL" id="CP028918">
    <property type="protein sequence ID" value="AWB49667.1"/>
    <property type="molecule type" value="Genomic_DNA"/>
</dbReference>
<gene>
    <name evidence="2" type="ORF">HYN69_15200</name>
</gene>
<feature type="transmembrane region" description="Helical" evidence="1">
    <location>
        <begin position="129"/>
        <end position="146"/>
    </location>
</feature>
<evidence type="ECO:0000313" key="2">
    <source>
        <dbReference type="EMBL" id="AWB49667.1"/>
    </source>
</evidence>
<keyword evidence="1" id="KW-1133">Transmembrane helix</keyword>
<evidence type="ECO:0008006" key="4">
    <source>
        <dbReference type="Google" id="ProtNLM"/>
    </source>
</evidence>
<proteinExistence type="predicted"/>
<keyword evidence="3" id="KW-1185">Reference proteome</keyword>
<evidence type="ECO:0000256" key="1">
    <source>
        <dbReference type="SAM" id="Phobius"/>
    </source>
</evidence>
<keyword evidence="1" id="KW-0472">Membrane</keyword>
<sequence length="220" mass="23913">MQLKDVPAGFAGRALGMRSGDTVVAVNGRGFRGDLAALQTVLSGSGGEMALTVQRGGSEVTVLTDTLHLGRWEAVPALADDASRRRIDPAFLRNWEVMRAVDGSYDLFPHRLPATAMLLPQLWLMQMRLWLPCAMLVAAVTAGMIVHPALALVVHAAAGVHLRSMHAMYLRLDRRARGLSFQTVLAVRTEAQAHAAYRALQPEDQYIFAPAAKRHEAVNA</sequence>
<dbReference type="Gene3D" id="2.30.42.10">
    <property type="match status" value="1"/>
</dbReference>
<dbReference type="Proteomes" id="UP000244496">
    <property type="component" value="Chromosome"/>
</dbReference>
<dbReference type="SUPFAM" id="SSF50156">
    <property type="entry name" value="PDZ domain-like"/>
    <property type="match status" value="1"/>
</dbReference>
<reference evidence="2 3" key="1">
    <citation type="submission" date="2018-04" db="EMBL/GenBank/DDBJ databases">
        <title>Genome sequencing of Gemmobacter.</title>
        <authorList>
            <person name="Yi H."/>
            <person name="Baek M.-G."/>
        </authorList>
    </citation>
    <scope>NUCLEOTIDE SEQUENCE [LARGE SCALE GENOMIC DNA]</scope>
    <source>
        <strain evidence="2 3">HYN0069</strain>
    </source>
</reference>